<feature type="region of interest" description="Disordered" evidence="1">
    <location>
        <begin position="53"/>
        <end position="74"/>
    </location>
</feature>
<reference evidence="2 3" key="1">
    <citation type="submission" date="2016-02" db="EMBL/GenBank/DDBJ databases">
        <title>Biosynthesis of antibiotic leucinostatins and their inhibition on Phytophthora in bio-control Purpureocillium lilacinum.</title>
        <authorList>
            <person name="Wang G."/>
            <person name="Liu Z."/>
            <person name="Lin R."/>
            <person name="Li E."/>
            <person name="Mao Z."/>
            <person name="Ling J."/>
            <person name="Yin W."/>
            <person name="Xie B."/>
        </authorList>
    </citation>
    <scope>NUCLEOTIDE SEQUENCE [LARGE SCALE GENOMIC DNA]</scope>
    <source>
        <strain evidence="2">PLFJ-1</strain>
    </source>
</reference>
<evidence type="ECO:0000313" key="2">
    <source>
        <dbReference type="EMBL" id="OAQ91717.1"/>
    </source>
</evidence>
<protein>
    <submittedName>
        <fullName evidence="2">Uncharacterized protein</fullName>
    </submittedName>
</protein>
<dbReference type="EMBL" id="LSBI01000003">
    <property type="protein sequence ID" value="OAQ91717.1"/>
    <property type="molecule type" value="Genomic_DNA"/>
</dbReference>
<accession>A0A179HN21</accession>
<feature type="region of interest" description="Disordered" evidence="1">
    <location>
        <begin position="270"/>
        <end position="303"/>
    </location>
</feature>
<gene>
    <name evidence="2" type="ORF">VFPFJ_03457</name>
</gene>
<comment type="caution">
    <text evidence="2">The sequence shown here is derived from an EMBL/GenBank/DDBJ whole genome shotgun (WGS) entry which is preliminary data.</text>
</comment>
<dbReference type="Proteomes" id="UP000078340">
    <property type="component" value="Unassembled WGS sequence"/>
</dbReference>
<sequence>MRCRAPETVKHTSGTAEKARGWLRLGTSAIASLHALPAQNTFVAKPWQSKMVGGCDSDHGRRQTHGTLLPAPCPSLPRSVPNPWASIPARPAAANSLSGLTLAMSQWENSEGARPVVINHQAAALAPTPSPWLEIGSRQTDQTDRGQGSLRDRRASRQPRLCMMDLQTVRISPSPHRLRAFTGVSRRWEATASTDGVPPVCLNRRKRAVQTCYLFVLSPGCTTHRCGMPPDTFLPPGHVVPAWIFSVRGSHRSPVNVTYRKLIVPRSSRADKNGRRVGHHPVSRISNSLDESEVRRSAASACQ</sequence>
<dbReference type="AlphaFoldDB" id="A0A179HN21"/>
<feature type="region of interest" description="Disordered" evidence="1">
    <location>
        <begin position="130"/>
        <end position="156"/>
    </location>
</feature>
<evidence type="ECO:0000256" key="1">
    <source>
        <dbReference type="SAM" id="MobiDB-lite"/>
    </source>
</evidence>
<organism evidence="2 3">
    <name type="scientific">Purpureocillium lilacinum</name>
    <name type="common">Paecilomyces lilacinus</name>
    <dbReference type="NCBI Taxonomy" id="33203"/>
    <lineage>
        <taxon>Eukaryota</taxon>
        <taxon>Fungi</taxon>
        <taxon>Dikarya</taxon>
        <taxon>Ascomycota</taxon>
        <taxon>Pezizomycotina</taxon>
        <taxon>Sordariomycetes</taxon>
        <taxon>Hypocreomycetidae</taxon>
        <taxon>Hypocreales</taxon>
        <taxon>Ophiocordycipitaceae</taxon>
        <taxon>Purpureocillium</taxon>
    </lineage>
</organism>
<name>A0A179HN21_PURLI</name>
<evidence type="ECO:0000313" key="3">
    <source>
        <dbReference type="Proteomes" id="UP000078340"/>
    </source>
</evidence>
<proteinExistence type="predicted"/>